<feature type="region of interest" description="Disordered" evidence="1">
    <location>
        <begin position="37"/>
        <end position="60"/>
    </location>
</feature>
<organism evidence="2 3">
    <name type="scientific">Stentor coeruleus</name>
    <dbReference type="NCBI Taxonomy" id="5963"/>
    <lineage>
        <taxon>Eukaryota</taxon>
        <taxon>Sar</taxon>
        <taxon>Alveolata</taxon>
        <taxon>Ciliophora</taxon>
        <taxon>Postciliodesmatophora</taxon>
        <taxon>Heterotrichea</taxon>
        <taxon>Heterotrichida</taxon>
        <taxon>Stentoridae</taxon>
        <taxon>Stentor</taxon>
    </lineage>
</organism>
<protein>
    <submittedName>
        <fullName evidence="2">Uncharacterized protein</fullName>
    </submittedName>
</protein>
<gene>
    <name evidence="2" type="ORF">SteCoe_22768</name>
</gene>
<evidence type="ECO:0000313" key="2">
    <source>
        <dbReference type="EMBL" id="OMJ77599.1"/>
    </source>
</evidence>
<dbReference type="EMBL" id="MPUH01000566">
    <property type="protein sequence ID" value="OMJ77599.1"/>
    <property type="molecule type" value="Genomic_DNA"/>
</dbReference>
<reference evidence="2 3" key="1">
    <citation type="submission" date="2016-11" db="EMBL/GenBank/DDBJ databases">
        <title>The macronuclear genome of Stentor coeruleus: a giant cell with tiny introns.</title>
        <authorList>
            <person name="Slabodnick M."/>
            <person name="Ruby J.G."/>
            <person name="Reiff S.B."/>
            <person name="Swart E.C."/>
            <person name="Gosai S."/>
            <person name="Prabakaran S."/>
            <person name="Witkowska E."/>
            <person name="Larue G.E."/>
            <person name="Fisher S."/>
            <person name="Freeman R.M."/>
            <person name="Gunawardena J."/>
            <person name="Chu W."/>
            <person name="Stover N.A."/>
            <person name="Gregory B.D."/>
            <person name="Nowacki M."/>
            <person name="Derisi J."/>
            <person name="Roy S.W."/>
            <person name="Marshall W.F."/>
            <person name="Sood P."/>
        </authorList>
    </citation>
    <scope>NUCLEOTIDE SEQUENCE [LARGE SCALE GENOMIC DNA]</scope>
    <source>
        <strain evidence="2">WM001</strain>
    </source>
</reference>
<evidence type="ECO:0000256" key="1">
    <source>
        <dbReference type="SAM" id="MobiDB-lite"/>
    </source>
</evidence>
<dbReference type="Proteomes" id="UP000187209">
    <property type="component" value="Unassembled WGS sequence"/>
</dbReference>
<dbReference type="AlphaFoldDB" id="A0A1R2BLA2"/>
<keyword evidence="3" id="KW-1185">Reference proteome</keyword>
<comment type="caution">
    <text evidence="2">The sequence shown here is derived from an EMBL/GenBank/DDBJ whole genome shotgun (WGS) entry which is preliminary data.</text>
</comment>
<evidence type="ECO:0000313" key="3">
    <source>
        <dbReference type="Proteomes" id="UP000187209"/>
    </source>
</evidence>
<accession>A0A1R2BLA2</accession>
<sequence length="106" mass="11958">MASLRNQDSTSMGNQRGFIEAEFSFGNLAAQYSQNIGNEENSRSITEDRPFSESSSQLNNNETAEVFLKTQDAIRLQSRSSSTVTLVRISREPPIDIETEINQRRI</sequence>
<name>A0A1R2BLA2_9CILI</name>
<feature type="compositionally biased region" description="Basic and acidic residues" evidence="1">
    <location>
        <begin position="40"/>
        <end position="51"/>
    </location>
</feature>
<proteinExistence type="predicted"/>